<dbReference type="EMBL" id="LATX01001294">
    <property type="protein sequence ID" value="KTB42870.1"/>
    <property type="molecule type" value="Genomic_DNA"/>
</dbReference>
<comment type="caution">
    <text evidence="1">The sequence shown here is derived from an EMBL/GenBank/DDBJ whole genome shotgun (WGS) entry which is preliminary data.</text>
</comment>
<evidence type="ECO:0000313" key="1">
    <source>
        <dbReference type="EMBL" id="KTB42870.1"/>
    </source>
</evidence>
<gene>
    <name evidence="1" type="ORF">WG66_4553</name>
</gene>
<organism evidence="1 2">
    <name type="scientific">Moniliophthora roreri</name>
    <name type="common">Frosty pod rot fungus</name>
    <name type="synonym">Monilia roreri</name>
    <dbReference type="NCBI Taxonomy" id="221103"/>
    <lineage>
        <taxon>Eukaryota</taxon>
        <taxon>Fungi</taxon>
        <taxon>Dikarya</taxon>
        <taxon>Basidiomycota</taxon>
        <taxon>Agaricomycotina</taxon>
        <taxon>Agaricomycetes</taxon>
        <taxon>Agaricomycetidae</taxon>
        <taxon>Agaricales</taxon>
        <taxon>Marasmiineae</taxon>
        <taxon>Marasmiaceae</taxon>
        <taxon>Moniliophthora</taxon>
    </lineage>
</organism>
<protein>
    <submittedName>
        <fullName evidence="1">Uncharacterized protein</fullName>
    </submittedName>
</protein>
<evidence type="ECO:0000313" key="2">
    <source>
        <dbReference type="Proteomes" id="UP000054988"/>
    </source>
</evidence>
<dbReference type="Proteomes" id="UP000054988">
    <property type="component" value="Unassembled WGS sequence"/>
</dbReference>
<dbReference type="AlphaFoldDB" id="A0A0W0G2Q7"/>
<sequence length="54" mass="6023">MLGCRKPKEMFCAEPTSHQLKVFFVDGIYGSHWFKNKSGFLSNGGDHTTEISSA</sequence>
<name>A0A0W0G2Q7_MONRR</name>
<reference evidence="1 2" key="1">
    <citation type="submission" date="2015-12" db="EMBL/GenBank/DDBJ databases">
        <title>Draft genome sequence of Moniliophthora roreri, the causal agent of frosty pod rot of cacao.</title>
        <authorList>
            <person name="Aime M.C."/>
            <person name="Diaz-Valderrama J.R."/>
            <person name="Kijpornyongpan T."/>
            <person name="Phillips-Mora W."/>
        </authorList>
    </citation>
    <scope>NUCLEOTIDE SEQUENCE [LARGE SCALE GENOMIC DNA]</scope>
    <source>
        <strain evidence="1 2">MCA 2952</strain>
    </source>
</reference>
<proteinExistence type="predicted"/>
<accession>A0A0W0G2Q7</accession>